<keyword evidence="2" id="KW-0812">Transmembrane</keyword>
<reference evidence="3 4" key="1">
    <citation type="submission" date="2018-02" db="EMBL/GenBank/DDBJ databases">
        <title>Complete genome sequencing of Faecalibacterium prausnitzii strains isolated from the human gut.</title>
        <authorList>
            <person name="Fitzgerald B.C."/>
            <person name="Shkoporov A.N."/>
            <person name="Ross P.R."/>
            <person name="Hill C."/>
        </authorList>
    </citation>
    <scope>NUCLEOTIDE SEQUENCE [LARGE SCALE GENOMIC DNA]</scope>
    <source>
        <strain evidence="3 4">APC942/18-1</strain>
    </source>
</reference>
<proteinExistence type="predicted"/>
<dbReference type="Proteomes" id="UP000250997">
    <property type="component" value="Unassembled WGS sequence"/>
</dbReference>
<feature type="transmembrane region" description="Helical" evidence="2">
    <location>
        <begin position="107"/>
        <end position="125"/>
    </location>
</feature>
<dbReference type="AlphaFoldDB" id="A0AAX1QJJ8"/>
<evidence type="ECO:0000256" key="2">
    <source>
        <dbReference type="SAM" id="Phobius"/>
    </source>
</evidence>
<sequence length="164" mass="18379">MARVLAQKVTGTCRMCASCSAVTKTGYLVRRGGAELFVCQSCFTAQFGSDYQLVRSLEPEPPRPVVQPRPVARPRQVEPRPVRARPEIGRGRVLRELAALVNRGVEMLRVGVIAGLLLLVVMYGAKERPAIRPPYYVQYQMNKVERQAVRLQGRVLNIFTKDRG</sequence>
<evidence type="ECO:0000256" key="1">
    <source>
        <dbReference type="SAM" id="MobiDB-lite"/>
    </source>
</evidence>
<feature type="region of interest" description="Disordered" evidence="1">
    <location>
        <begin position="59"/>
        <end position="82"/>
    </location>
</feature>
<accession>A0AAX1QJJ8</accession>
<name>A0AAX1QJJ8_9FIRM</name>
<evidence type="ECO:0000313" key="4">
    <source>
        <dbReference type="Proteomes" id="UP000250997"/>
    </source>
</evidence>
<dbReference type="EMBL" id="PRLA01000003">
    <property type="protein sequence ID" value="RAW50996.1"/>
    <property type="molecule type" value="Genomic_DNA"/>
</dbReference>
<gene>
    <name evidence="3" type="ORF">C4N27_06270</name>
</gene>
<dbReference type="RefSeq" id="WP_158395017.1">
    <property type="nucleotide sequence ID" value="NZ_CP026548.1"/>
</dbReference>
<keyword evidence="2" id="KW-1133">Transmembrane helix</keyword>
<evidence type="ECO:0000313" key="3">
    <source>
        <dbReference type="EMBL" id="RAW50996.1"/>
    </source>
</evidence>
<organism evidence="3 4">
    <name type="scientific">Faecalibacterium prausnitzii</name>
    <dbReference type="NCBI Taxonomy" id="853"/>
    <lineage>
        <taxon>Bacteria</taxon>
        <taxon>Bacillati</taxon>
        <taxon>Bacillota</taxon>
        <taxon>Clostridia</taxon>
        <taxon>Eubacteriales</taxon>
        <taxon>Oscillospiraceae</taxon>
        <taxon>Faecalibacterium</taxon>
    </lineage>
</organism>
<keyword evidence="2" id="KW-0472">Membrane</keyword>
<comment type="caution">
    <text evidence="3">The sequence shown here is derived from an EMBL/GenBank/DDBJ whole genome shotgun (WGS) entry which is preliminary data.</text>
</comment>
<protein>
    <submittedName>
        <fullName evidence="3">Uncharacterized protein</fullName>
    </submittedName>
</protein>